<dbReference type="SUPFAM" id="SSF56935">
    <property type="entry name" value="Porins"/>
    <property type="match status" value="1"/>
</dbReference>
<dbReference type="EMBL" id="JAVRHQ010000012">
    <property type="protein sequence ID" value="MDT0643392.1"/>
    <property type="molecule type" value="Genomic_DNA"/>
</dbReference>
<accession>A0ABU3CB10</accession>
<evidence type="ECO:0000313" key="1">
    <source>
        <dbReference type="EMBL" id="MDT0643392.1"/>
    </source>
</evidence>
<keyword evidence="2" id="KW-1185">Reference proteome</keyword>
<sequence>MKNLLKYSGVVFALCLGLQMQSQENNLWDRDFPNFRYPDQRGISDFEPNKDTITDFNGINVRVGGAFALQFQAIDQENSGNAATPALADIGENFNLATANLDFDVMLYDGVRLHLRTYLSSQHHNETYVKGGYLQIDKLDFISEGFAQGLMDHMRIKIGHMENNYGDAHFRRTDNAMALYNPFVGNYLMDSFTTEVGVEVYYFNNGFLGMLGATNGKLNQNVTNPGTTSPSLLAKIGYDKNLSDDFRFRLTGSVYHTNQTSSAYLYSGDRAGSRYYSLMTTPEGAGDGFRSARINPNLRNELTSVMINPFLKFGGLEFFGIYERASGKLAAETDERVWNQYAGELIYRFGNTENFYIGGRYNSVNGELETGEDVTVDRYNIGAGWFMTKNILSKIEYVNQEYNDYPTTDIHNGGKFNGVVFEAVISF</sequence>
<comment type="caution">
    <text evidence="1">The sequence shown here is derived from an EMBL/GenBank/DDBJ whole genome shotgun (WGS) entry which is preliminary data.</text>
</comment>
<dbReference type="RefSeq" id="WP_311535012.1">
    <property type="nucleotide sequence ID" value="NZ_JAVRHQ010000012.1"/>
</dbReference>
<evidence type="ECO:0000313" key="2">
    <source>
        <dbReference type="Proteomes" id="UP001262889"/>
    </source>
</evidence>
<name>A0ABU3CB10_9FLAO</name>
<evidence type="ECO:0008006" key="3">
    <source>
        <dbReference type="Google" id="ProtNLM"/>
    </source>
</evidence>
<gene>
    <name evidence="1" type="ORF">RM553_11170</name>
</gene>
<dbReference type="Proteomes" id="UP001262889">
    <property type="component" value="Unassembled WGS sequence"/>
</dbReference>
<reference evidence="1 2" key="1">
    <citation type="submission" date="2023-09" db="EMBL/GenBank/DDBJ databases">
        <authorList>
            <person name="Rey-Velasco X."/>
        </authorList>
    </citation>
    <scope>NUCLEOTIDE SEQUENCE [LARGE SCALE GENOMIC DNA]</scope>
    <source>
        <strain evidence="1 2">F363</strain>
    </source>
</reference>
<organism evidence="1 2">
    <name type="scientific">Autumnicola tepida</name>
    <dbReference type="NCBI Taxonomy" id="3075595"/>
    <lineage>
        <taxon>Bacteria</taxon>
        <taxon>Pseudomonadati</taxon>
        <taxon>Bacteroidota</taxon>
        <taxon>Flavobacteriia</taxon>
        <taxon>Flavobacteriales</taxon>
        <taxon>Flavobacteriaceae</taxon>
        <taxon>Autumnicola</taxon>
    </lineage>
</organism>
<protein>
    <recommendedName>
        <fullName evidence="3">Porin</fullName>
    </recommendedName>
</protein>
<proteinExistence type="predicted"/>